<dbReference type="SMART" id="SM00535">
    <property type="entry name" value="RIBOc"/>
    <property type="match status" value="1"/>
</dbReference>
<keyword evidence="8 15" id="KW-0819">tRNA processing</keyword>
<evidence type="ECO:0000256" key="5">
    <source>
        <dbReference type="ARBA" id="ARBA00022490"/>
    </source>
</evidence>
<evidence type="ECO:0000259" key="16">
    <source>
        <dbReference type="PROSITE" id="PS50137"/>
    </source>
</evidence>
<dbReference type="InterPro" id="IPR000999">
    <property type="entry name" value="RNase_III_dom"/>
</dbReference>
<feature type="domain" description="DRBM" evidence="16">
    <location>
        <begin position="154"/>
        <end position="224"/>
    </location>
</feature>
<dbReference type="Proteomes" id="UP000243361">
    <property type="component" value="Unassembled WGS sequence"/>
</dbReference>
<keyword evidence="12 15" id="KW-0378">Hydrolase</keyword>
<dbReference type="SMART" id="SM00358">
    <property type="entry name" value="DSRM"/>
    <property type="match status" value="1"/>
</dbReference>
<keyword evidence="6 15" id="KW-0698">rRNA processing</keyword>
<dbReference type="NCBIfam" id="TIGR02191">
    <property type="entry name" value="RNaseIII"/>
    <property type="match status" value="1"/>
</dbReference>
<organism evidence="19 21">
    <name type="scientific">Candidatus Sedimenticola endophacoides</name>
    <dbReference type="NCBI Taxonomy" id="2548426"/>
    <lineage>
        <taxon>Bacteria</taxon>
        <taxon>Pseudomonadati</taxon>
        <taxon>Pseudomonadota</taxon>
        <taxon>Gammaproteobacteria</taxon>
        <taxon>Chromatiales</taxon>
        <taxon>Sedimenticolaceae</taxon>
        <taxon>Sedimenticola</taxon>
    </lineage>
</organism>
<dbReference type="FunFam" id="1.10.1520.10:FF:000001">
    <property type="entry name" value="Ribonuclease 3"/>
    <property type="match status" value="1"/>
</dbReference>
<evidence type="ECO:0000313" key="20">
    <source>
        <dbReference type="Proteomes" id="UP000243361"/>
    </source>
</evidence>
<dbReference type="AlphaFoldDB" id="A0A657Q0Y2"/>
<feature type="binding site" evidence="15">
    <location>
        <position position="40"/>
    </location>
    <ligand>
        <name>Mg(2+)</name>
        <dbReference type="ChEBI" id="CHEBI:18420"/>
    </ligand>
</feature>
<evidence type="ECO:0000313" key="18">
    <source>
        <dbReference type="EMBL" id="OQX36326.1"/>
    </source>
</evidence>
<comment type="cofactor">
    <cofactor evidence="15">
        <name>Mg(2+)</name>
        <dbReference type="ChEBI" id="CHEBI:18420"/>
    </cofactor>
</comment>
<dbReference type="EC" id="3.1.26.3" evidence="15"/>
<dbReference type="PROSITE" id="PS00517">
    <property type="entry name" value="RNASE_3_1"/>
    <property type="match status" value="1"/>
</dbReference>
<dbReference type="GO" id="GO:0006397">
    <property type="term" value="P:mRNA processing"/>
    <property type="evidence" value="ECO:0007669"/>
    <property type="project" value="UniProtKB-UniRule"/>
</dbReference>
<feature type="active site" evidence="15">
    <location>
        <position position="116"/>
    </location>
</feature>
<dbReference type="SUPFAM" id="SSF54768">
    <property type="entry name" value="dsRNA-binding domain-like"/>
    <property type="match status" value="1"/>
</dbReference>
<evidence type="ECO:0000256" key="12">
    <source>
        <dbReference type="ARBA" id="ARBA00022801"/>
    </source>
</evidence>
<keyword evidence="5 15" id="KW-0963">Cytoplasm</keyword>
<dbReference type="GO" id="GO:0042802">
    <property type="term" value="F:identical protein binding"/>
    <property type="evidence" value="ECO:0007669"/>
    <property type="project" value="UniProtKB-ARBA"/>
</dbReference>
<dbReference type="InterPro" id="IPR014720">
    <property type="entry name" value="dsRBD_dom"/>
</dbReference>
<dbReference type="GO" id="GO:0003725">
    <property type="term" value="F:double-stranded RNA binding"/>
    <property type="evidence" value="ECO:0007669"/>
    <property type="project" value="TreeGrafter"/>
</dbReference>
<feature type="active site" evidence="15">
    <location>
        <position position="44"/>
    </location>
</feature>
<keyword evidence="7 15" id="KW-0507">mRNA processing</keyword>
<proteinExistence type="inferred from homology"/>
<dbReference type="InterPro" id="IPR036389">
    <property type="entry name" value="RNase_III_sf"/>
</dbReference>
<keyword evidence="11 15" id="KW-0255">Endonuclease</keyword>
<dbReference type="PROSITE" id="PS50137">
    <property type="entry name" value="DS_RBD"/>
    <property type="match status" value="1"/>
</dbReference>
<evidence type="ECO:0000256" key="4">
    <source>
        <dbReference type="ARBA" id="ARBA00011738"/>
    </source>
</evidence>
<keyword evidence="9 15" id="KW-0540">Nuclease</keyword>
<evidence type="ECO:0000256" key="1">
    <source>
        <dbReference type="ARBA" id="ARBA00000109"/>
    </source>
</evidence>
<dbReference type="PANTHER" id="PTHR11207">
    <property type="entry name" value="RIBONUCLEASE III"/>
    <property type="match status" value="1"/>
</dbReference>
<dbReference type="CDD" id="cd10845">
    <property type="entry name" value="DSRM_RNAse_III_family"/>
    <property type="match status" value="1"/>
</dbReference>
<reference evidence="18 20" key="1">
    <citation type="submission" date="2017-02" db="EMBL/GenBank/DDBJ databases">
        <title>Novel co-symbiosis in the unique lucinid bivalve Phacoides pectinatus.</title>
        <authorList>
            <person name="Lim S.J."/>
            <person name="Davis B.G."/>
            <person name="Gill D.E."/>
            <person name="Engel A.S."/>
            <person name="Anderson L.C."/>
            <person name="Campbell B.J."/>
        </authorList>
    </citation>
    <scope>NUCLEOTIDE SEQUENCE [LARGE SCALE GENOMIC DNA]</scope>
    <source>
        <strain evidence="18">LUC13016_P6</strain>
    </source>
</reference>
<dbReference type="SUPFAM" id="SSF69065">
    <property type="entry name" value="RNase III domain-like"/>
    <property type="match status" value="1"/>
</dbReference>
<accession>A0A657Q0Y2</accession>
<dbReference type="Gene3D" id="1.10.1520.10">
    <property type="entry name" value="Ribonuclease III domain"/>
    <property type="match status" value="1"/>
</dbReference>
<evidence type="ECO:0000256" key="14">
    <source>
        <dbReference type="ARBA" id="ARBA00022884"/>
    </source>
</evidence>
<dbReference type="EMBL" id="PQCO01000231">
    <property type="protein sequence ID" value="PUE00156.1"/>
    <property type="molecule type" value="Genomic_DNA"/>
</dbReference>
<comment type="similarity">
    <text evidence="3">Belongs to the ribonuclease III family.</text>
</comment>
<feature type="binding site" evidence="15">
    <location>
        <position position="116"/>
    </location>
    <ligand>
        <name>Mg(2+)</name>
        <dbReference type="ChEBI" id="CHEBI:18420"/>
    </ligand>
</feature>
<keyword evidence="15" id="KW-0699">rRNA-binding</keyword>
<evidence type="ECO:0000313" key="21">
    <source>
        <dbReference type="Proteomes" id="UP000250928"/>
    </source>
</evidence>
<evidence type="ECO:0000256" key="7">
    <source>
        <dbReference type="ARBA" id="ARBA00022664"/>
    </source>
</evidence>
<dbReference type="GO" id="GO:0005737">
    <property type="term" value="C:cytoplasm"/>
    <property type="evidence" value="ECO:0007669"/>
    <property type="project" value="UniProtKB-SubCell"/>
</dbReference>
<comment type="subunit">
    <text evidence="4 15">Homodimer.</text>
</comment>
<sequence>MREPVEQLIRGIGYQFKDVALIETALTHRSAGSINNERLEFLGDSILGFVIADELSGRFPEANEGQLSRLRAGLVKGESLAGIGRELELGGYLSLGPGELRSGGQSRDSILADALEALFAAVYLDGGYESARGVILRLFLKRLERLSLDAQHKDPKTRLQEFLQARKMPLPTYTVVDISGEQHDQTFRVSCRVEGVDTLSEGLGASRRKAEQAAALQLLNHMKHE</sequence>
<keyword evidence="20" id="KW-1185">Reference proteome</keyword>
<evidence type="ECO:0000256" key="10">
    <source>
        <dbReference type="ARBA" id="ARBA00022723"/>
    </source>
</evidence>
<protein>
    <recommendedName>
        <fullName evidence="15">Ribonuclease 3</fullName>
        <ecNumber evidence="15">3.1.26.3</ecNumber>
    </recommendedName>
    <alternativeName>
        <fullName evidence="15">Ribonuclease III</fullName>
        <shortName evidence="15">RNase III</shortName>
    </alternativeName>
</protein>
<dbReference type="FunFam" id="3.30.160.20:FF:000003">
    <property type="entry name" value="Ribonuclease 3"/>
    <property type="match status" value="1"/>
</dbReference>
<dbReference type="InterPro" id="IPR011907">
    <property type="entry name" value="RNase_III"/>
</dbReference>
<dbReference type="PROSITE" id="PS50142">
    <property type="entry name" value="RNASE_3_2"/>
    <property type="match status" value="1"/>
</dbReference>
<dbReference type="Pfam" id="PF14622">
    <property type="entry name" value="Ribonucleas_3_3"/>
    <property type="match status" value="1"/>
</dbReference>
<dbReference type="Gene3D" id="3.30.160.20">
    <property type="match status" value="1"/>
</dbReference>
<comment type="subcellular location">
    <subcellularLocation>
        <location evidence="2 15">Cytoplasm</location>
    </subcellularLocation>
</comment>
<comment type="function">
    <text evidence="15">Digests double-stranded RNA. Involved in the processing of primary rRNA transcript to yield the immediate precursors to the large and small rRNAs (23S and 16S). Processes some mRNAs, and tRNAs when they are encoded in the rRNA operon. Processes pre-crRNA and tracrRNA of type II CRISPR loci if present in the organism.</text>
</comment>
<dbReference type="GO" id="GO:0004525">
    <property type="term" value="F:ribonuclease III activity"/>
    <property type="evidence" value="ECO:0007669"/>
    <property type="project" value="UniProtKB-UniRule"/>
</dbReference>
<gene>
    <name evidence="15" type="primary">rnc</name>
    <name evidence="18" type="ORF">B0D84_01565</name>
    <name evidence="19" type="ORF">C3L24_09605</name>
</gene>
<name>A0A657Q0Y2_9GAMM</name>
<dbReference type="Proteomes" id="UP000250928">
    <property type="component" value="Unassembled WGS sequence"/>
</dbReference>
<keyword evidence="13 15" id="KW-0460">Magnesium</keyword>
<dbReference type="GO" id="GO:0006364">
    <property type="term" value="P:rRNA processing"/>
    <property type="evidence" value="ECO:0007669"/>
    <property type="project" value="UniProtKB-UniRule"/>
</dbReference>
<dbReference type="HAMAP" id="MF_00104">
    <property type="entry name" value="RNase_III"/>
    <property type="match status" value="1"/>
</dbReference>
<evidence type="ECO:0000256" key="8">
    <source>
        <dbReference type="ARBA" id="ARBA00022694"/>
    </source>
</evidence>
<evidence type="ECO:0000256" key="15">
    <source>
        <dbReference type="HAMAP-Rule" id="MF_00104"/>
    </source>
</evidence>
<evidence type="ECO:0000256" key="2">
    <source>
        <dbReference type="ARBA" id="ARBA00004496"/>
    </source>
</evidence>
<dbReference type="EMBL" id="MUIE01000122">
    <property type="protein sequence ID" value="OQX36326.1"/>
    <property type="molecule type" value="Genomic_DNA"/>
</dbReference>
<dbReference type="PANTHER" id="PTHR11207:SF0">
    <property type="entry name" value="RIBONUCLEASE 3"/>
    <property type="match status" value="1"/>
</dbReference>
<feature type="domain" description="RNase III" evidence="17">
    <location>
        <begin position="5"/>
        <end position="127"/>
    </location>
</feature>
<comment type="caution">
    <text evidence="19">The sequence shown here is derived from an EMBL/GenBank/DDBJ whole genome shotgun (WGS) entry which is preliminary data.</text>
</comment>
<keyword evidence="14 15" id="KW-0694">RNA-binding</keyword>
<evidence type="ECO:0000256" key="6">
    <source>
        <dbReference type="ARBA" id="ARBA00022552"/>
    </source>
</evidence>
<comment type="catalytic activity">
    <reaction evidence="1 15">
        <text>Endonucleolytic cleavage to 5'-phosphomonoester.</text>
        <dbReference type="EC" id="3.1.26.3"/>
    </reaction>
</comment>
<evidence type="ECO:0000259" key="17">
    <source>
        <dbReference type="PROSITE" id="PS50142"/>
    </source>
</evidence>
<evidence type="ECO:0000256" key="13">
    <source>
        <dbReference type="ARBA" id="ARBA00022842"/>
    </source>
</evidence>
<evidence type="ECO:0000256" key="3">
    <source>
        <dbReference type="ARBA" id="ARBA00010183"/>
    </source>
</evidence>
<evidence type="ECO:0000256" key="9">
    <source>
        <dbReference type="ARBA" id="ARBA00022722"/>
    </source>
</evidence>
<dbReference type="GO" id="GO:0008033">
    <property type="term" value="P:tRNA processing"/>
    <property type="evidence" value="ECO:0007669"/>
    <property type="project" value="UniProtKB-KW"/>
</dbReference>
<dbReference type="GO" id="GO:0010468">
    <property type="term" value="P:regulation of gene expression"/>
    <property type="evidence" value="ECO:0007669"/>
    <property type="project" value="TreeGrafter"/>
</dbReference>
<dbReference type="GO" id="GO:0019843">
    <property type="term" value="F:rRNA binding"/>
    <property type="evidence" value="ECO:0007669"/>
    <property type="project" value="UniProtKB-KW"/>
</dbReference>
<evidence type="ECO:0000256" key="11">
    <source>
        <dbReference type="ARBA" id="ARBA00022759"/>
    </source>
</evidence>
<dbReference type="CDD" id="cd00593">
    <property type="entry name" value="RIBOc"/>
    <property type="match status" value="1"/>
</dbReference>
<reference evidence="19 21" key="2">
    <citation type="submission" date="2018-01" db="EMBL/GenBank/DDBJ databases">
        <title>Novel co-symbiosis in the lucinid bivalve Phacoides pectinatus.</title>
        <authorList>
            <person name="Lim S.J."/>
            <person name="Davis B.G."/>
            <person name="Gill D.E."/>
            <person name="Engel A.S."/>
            <person name="Anderson L.C."/>
            <person name="Campbell B.J."/>
        </authorList>
    </citation>
    <scope>NUCLEOTIDE SEQUENCE [LARGE SCALE GENOMIC DNA]</scope>
    <source>
        <strain evidence="19">N3_P5</strain>
    </source>
</reference>
<dbReference type="Pfam" id="PF00035">
    <property type="entry name" value="dsrm"/>
    <property type="match status" value="1"/>
</dbReference>
<dbReference type="GO" id="GO:0046872">
    <property type="term" value="F:metal ion binding"/>
    <property type="evidence" value="ECO:0007669"/>
    <property type="project" value="UniProtKB-KW"/>
</dbReference>
<keyword evidence="10 15" id="KW-0479">Metal-binding</keyword>
<evidence type="ECO:0000313" key="19">
    <source>
        <dbReference type="EMBL" id="PUE00156.1"/>
    </source>
</evidence>
<feature type="binding site" evidence="15">
    <location>
        <position position="113"/>
    </location>
    <ligand>
        <name>Mg(2+)</name>
        <dbReference type="ChEBI" id="CHEBI:18420"/>
    </ligand>
</feature>